<dbReference type="EMBL" id="JAIWYP010000001">
    <property type="protein sequence ID" value="KAH3877914.1"/>
    <property type="molecule type" value="Genomic_DNA"/>
</dbReference>
<dbReference type="EMBL" id="JAIWYP010000001">
    <property type="protein sequence ID" value="KAH3877912.1"/>
    <property type="molecule type" value="Genomic_DNA"/>
</dbReference>
<evidence type="ECO:0000313" key="1">
    <source>
        <dbReference type="EMBL" id="KAH3877912.1"/>
    </source>
</evidence>
<keyword evidence="4" id="KW-1185">Reference proteome</keyword>
<reference evidence="2" key="1">
    <citation type="journal article" date="2019" name="bioRxiv">
        <title>The Genome of the Zebra Mussel, Dreissena polymorpha: A Resource for Invasive Species Research.</title>
        <authorList>
            <person name="McCartney M.A."/>
            <person name="Auch B."/>
            <person name="Kono T."/>
            <person name="Mallez S."/>
            <person name="Zhang Y."/>
            <person name="Obille A."/>
            <person name="Becker A."/>
            <person name="Abrahante J.E."/>
            <person name="Garbe J."/>
            <person name="Badalamenti J.P."/>
            <person name="Herman A."/>
            <person name="Mangelson H."/>
            <person name="Liachko I."/>
            <person name="Sullivan S."/>
            <person name="Sone E.D."/>
            <person name="Koren S."/>
            <person name="Silverstein K.A.T."/>
            <person name="Beckman K.B."/>
            <person name="Gohl D.M."/>
        </authorList>
    </citation>
    <scope>NUCLEOTIDE SEQUENCE</scope>
    <source>
        <strain evidence="2">Duluth1</strain>
        <tissue evidence="2">Whole animal</tissue>
    </source>
</reference>
<dbReference type="EMBL" id="JAIWYP010000001">
    <property type="protein sequence ID" value="KAH3877913.1"/>
    <property type="molecule type" value="Genomic_DNA"/>
</dbReference>
<accession>A0A9D4MK11</accession>
<dbReference type="AlphaFoldDB" id="A0A9D4MK11"/>
<proteinExistence type="predicted"/>
<gene>
    <name evidence="1" type="ORF">DPMN_001792</name>
    <name evidence="2" type="ORF">DPMN_001793</name>
    <name evidence="3" type="ORF">DPMN_001794</name>
</gene>
<protein>
    <submittedName>
        <fullName evidence="2">Uncharacterized protein</fullName>
    </submittedName>
</protein>
<evidence type="ECO:0000313" key="4">
    <source>
        <dbReference type="Proteomes" id="UP000828390"/>
    </source>
</evidence>
<comment type="caution">
    <text evidence="2">The sequence shown here is derived from an EMBL/GenBank/DDBJ whole genome shotgun (WGS) entry which is preliminary data.</text>
</comment>
<name>A0A9D4MK11_DREPO</name>
<organism evidence="2 4">
    <name type="scientific">Dreissena polymorpha</name>
    <name type="common">Zebra mussel</name>
    <name type="synonym">Mytilus polymorpha</name>
    <dbReference type="NCBI Taxonomy" id="45954"/>
    <lineage>
        <taxon>Eukaryota</taxon>
        <taxon>Metazoa</taxon>
        <taxon>Spiralia</taxon>
        <taxon>Lophotrochozoa</taxon>
        <taxon>Mollusca</taxon>
        <taxon>Bivalvia</taxon>
        <taxon>Autobranchia</taxon>
        <taxon>Heteroconchia</taxon>
        <taxon>Euheterodonta</taxon>
        <taxon>Imparidentia</taxon>
        <taxon>Neoheterodontei</taxon>
        <taxon>Myida</taxon>
        <taxon>Dreissenoidea</taxon>
        <taxon>Dreissenidae</taxon>
        <taxon>Dreissena</taxon>
    </lineage>
</organism>
<reference evidence="2" key="2">
    <citation type="submission" date="2020-11" db="EMBL/GenBank/DDBJ databases">
        <authorList>
            <person name="McCartney M.A."/>
            <person name="Auch B."/>
            <person name="Kono T."/>
            <person name="Mallez S."/>
            <person name="Becker A."/>
            <person name="Gohl D.M."/>
            <person name="Silverstein K.A.T."/>
            <person name="Koren S."/>
            <person name="Bechman K.B."/>
            <person name="Herman A."/>
            <person name="Abrahante J.E."/>
            <person name="Garbe J."/>
        </authorList>
    </citation>
    <scope>NUCLEOTIDE SEQUENCE</scope>
    <source>
        <strain evidence="2">Duluth1</strain>
        <tissue evidence="2">Whole animal</tissue>
    </source>
</reference>
<evidence type="ECO:0000313" key="2">
    <source>
        <dbReference type="EMBL" id="KAH3877913.1"/>
    </source>
</evidence>
<dbReference type="Proteomes" id="UP000828390">
    <property type="component" value="Unassembled WGS sequence"/>
</dbReference>
<sequence>MGGGPKREKWKECCAGHQSLAMRVLAAASMLVDVSQGSRKDFLKIIVRDENLTLLLLDCGP</sequence>
<evidence type="ECO:0000313" key="3">
    <source>
        <dbReference type="EMBL" id="KAH3877914.1"/>
    </source>
</evidence>